<dbReference type="CDD" id="cd00167">
    <property type="entry name" value="SANT"/>
    <property type="match status" value="1"/>
</dbReference>
<dbReference type="Gene3D" id="1.10.10.60">
    <property type="entry name" value="Homeodomain-like"/>
    <property type="match status" value="1"/>
</dbReference>
<feature type="region of interest" description="Disordered" evidence="2">
    <location>
        <begin position="216"/>
        <end position="322"/>
    </location>
</feature>
<feature type="compositionally biased region" description="Low complexity" evidence="2">
    <location>
        <begin position="165"/>
        <end position="175"/>
    </location>
</feature>
<feature type="compositionally biased region" description="Polar residues" evidence="2">
    <location>
        <begin position="282"/>
        <end position="304"/>
    </location>
</feature>
<feature type="region of interest" description="Disordered" evidence="2">
    <location>
        <begin position="165"/>
        <end position="187"/>
    </location>
</feature>
<name>A0A1L9TDU6_9EURO</name>
<protein>
    <recommendedName>
        <fullName evidence="5">Myb-like domain-containing protein</fullName>
    </recommendedName>
</protein>
<dbReference type="STRING" id="1036612.A0A1L9TDU6"/>
<dbReference type="GeneID" id="63766556"/>
<dbReference type="RefSeq" id="XP_040701404.1">
    <property type="nucleotide sequence ID" value="XM_040850483.1"/>
</dbReference>
<evidence type="ECO:0000256" key="1">
    <source>
        <dbReference type="SAM" id="Coils"/>
    </source>
</evidence>
<organism evidence="3 4">
    <name type="scientific">Aspergillus sydowii CBS 593.65</name>
    <dbReference type="NCBI Taxonomy" id="1036612"/>
    <lineage>
        <taxon>Eukaryota</taxon>
        <taxon>Fungi</taxon>
        <taxon>Dikarya</taxon>
        <taxon>Ascomycota</taxon>
        <taxon>Pezizomycotina</taxon>
        <taxon>Eurotiomycetes</taxon>
        <taxon>Eurotiomycetidae</taxon>
        <taxon>Eurotiales</taxon>
        <taxon>Aspergillaceae</taxon>
        <taxon>Aspergillus</taxon>
        <taxon>Aspergillus subgen. Nidulantes</taxon>
    </lineage>
</organism>
<gene>
    <name evidence="3" type="ORF">ASPSYDRAFT_69738</name>
</gene>
<reference evidence="4" key="1">
    <citation type="journal article" date="2017" name="Genome Biol.">
        <title>Comparative genomics reveals high biological diversity and specific adaptations in the industrially and medically important fungal genus Aspergillus.</title>
        <authorList>
            <person name="de Vries R.P."/>
            <person name="Riley R."/>
            <person name="Wiebenga A."/>
            <person name="Aguilar-Osorio G."/>
            <person name="Amillis S."/>
            <person name="Uchima C.A."/>
            <person name="Anderluh G."/>
            <person name="Asadollahi M."/>
            <person name="Askin M."/>
            <person name="Barry K."/>
            <person name="Battaglia E."/>
            <person name="Bayram O."/>
            <person name="Benocci T."/>
            <person name="Braus-Stromeyer S.A."/>
            <person name="Caldana C."/>
            <person name="Canovas D."/>
            <person name="Cerqueira G.C."/>
            <person name="Chen F."/>
            <person name="Chen W."/>
            <person name="Choi C."/>
            <person name="Clum A."/>
            <person name="Dos Santos R.A."/>
            <person name="Damasio A.R."/>
            <person name="Diallinas G."/>
            <person name="Emri T."/>
            <person name="Fekete E."/>
            <person name="Flipphi M."/>
            <person name="Freyberg S."/>
            <person name="Gallo A."/>
            <person name="Gournas C."/>
            <person name="Habgood R."/>
            <person name="Hainaut M."/>
            <person name="Harispe M.L."/>
            <person name="Henrissat B."/>
            <person name="Hilden K.S."/>
            <person name="Hope R."/>
            <person name="Hossain A."/>
            <person name="Karabika E."/>
            <person name="Karaffa L."/>
            <person name="Karanyi Z."/>
            <person name="Krasevec N."/>
            <person name="Kuo A."/>
            <person name="Kusch H."/>
            <person name="LaButti K."/>
            <person name="Lagendijk E.L."/>
            <person name="Lapidus A."/>
            <person name="Levasseur A."/>
            <person name="Lindquist E."/>
            <person name="Lipzen A."/>
            <person name="Logrieco A.F."/>
            <person name="MacCabe A."/>
            <person name="Maekelae M.R."/>
            <person name="Malavazi I."/>
            <person name="Melin P."/>
            <person name="Meyer V."/>
            <person name="Mielnichuk N."/>
            <person name="Miskei M."/>
            <person name="Molnar A.P."/>
            <person name="Mule G."/>
            <person name="Ngan C.Y."/>
            <person name="Orejas M."/>
            <person name="Orosz E."/>
            <person name="Ouedraogo J.P."/>
            <person name="Overkamp K.M."/>
            <person name="Park H.-S."/>
            <person name="Perrone G."/>
            <person name="Piumi F."/>
            <person name="Punt P.J."/>
            <person name="Ram A.F."/>
            <person name="Ramon A."/>
            <person name="Rauscher S."/>
            <person name="Record E."/>
            <person name="Riano-Pachon D.M."/>
            <person name="Robert V."/>
            <person name="Roehrig J."/>
            <person name="Ruller R."/>
            <person name="Salamov A."/>
            <person name="Salih N.S."/>
            <person name="Samson R.A."/>
            <person name="Sandor E."/>
            <person name="Sanguinetti M."/>
            <person name="Schuetze T."/>
            <person name="Sepcic K."/>
            <person name="Shelest E."/>
            <person name="Sherlock G."/>
            <person name="Sophianopoulou V."/>
            <person name="Squina F.M."/>
            <person name="Sun H."/>
            <person name="Susca A."/>
            <person name="Todd R.B."/>
            <person name="Tsang A."/>
            <person name="Unkles S.E."/>
            <person name="van de Wiele N."/>
            <person name="van Rossen-Uffink D."/>
            <person name="Oliveira J.V."/>
            <person name="Vesth T.C."/>
            <person name="Visser J."/>
            <person name="Yu J.-H."/>
            <person name="Zhou M."/>
            <person name="Andersen M.R."/>
            <person name="Archer D.B."/>
            <person name="Baker S.E."/>
            <person name="Benoit I."/>
            <person name="Brakhage A.A."/>
            <person name="Braus G.H."/>
            <person name="Fischer R."/>
            <person name="Frisvad J.C."/>
            <person name="Goldman G.H."/>
            <person name="Houbraken J."/>
            <person name="Oakley B."/>
            <person name="Pocsi I."/>
            <person name="Scazzocchio C."/>
            <person name="Seiboth B."/>
            <person name="vanKuyk P.A."/>
            <person name="Wortman J."/>
            <person name="Dyer P.S."/>
            <person name="Grigoriev I.V."/>
        </authorList>
    </citation>
    <scope>NUCLEOTIDE SEQUENCE [LARGE SCALE GENOMIC DNA]</scope>
    <source>
        <strain evidence="4">CBS 593.65</strain>
    </source>
</reference>
<accession>A0A1L9TDU6</accession>
<proteinExistence type="predicted"/>
<dbReference type="EMBL" id="KV878588">
    <property type="protein sequence ID" value="OJJ57598.1"/>
    <property type="molecule type" value="Genomic_DNA"/>
</dbReference>
<dbReference type="InterPro" id="IPR001005">
    <property type="entry name" value="SANT/Myb"/>
</dbReference>
<keyword evidence="4" id="KW-1185">Reference proteome</keyword>
<feature type="compositionally biased region" description="Low complexity" evidence="2">
    <location>
        <begin position="228"/>
        <end position="246"/>
    </location>
</feature>
<dbReference type="OrthoDB" id="4508394at2759"/>
<evidence type="ECO:0008006" key="5">
    <source>
        <dbReference type="Google" id="ProtNLM"/>
    </source>
</evidence>
<sequence>MPATQNESPNHQRRKCARWTEEEDRTLLRLRKADSEISFHKFQRNYQVYFPDRTASALEQRYRNLENAGKDGRKDTQKARITILKVPERPVAPTAEAMAQSGPCKQPRLGGQQEVGMDCDIAPQIQIGELLPNHAQYPQCTAPQAPITVPPPSFAFQPGNVLGTPQFQPSFSSSSYRPVPATGQTSPYISADASFTQANRQIPAQNDIAISDTNFNTRETQAPPPAPAQGTQQTDSRTMAESQASSDAEESDETSSTTDSELPDPDSLWHHNPGTSRERAISPQQGSSFASTSSAEGCTTTQEEITPKKAETTPNVEPLPPVTRKLLDGLSEEQFDEVQLNIICRRSQMRELKNIQREMEAAGLRRRIEELEGRLTAQKKQIQILESAGSQHFAALEKHIVDLVARGEDDRRRLEKVEGFIEMNKQLHNSWNAQEGKSATAGKVGL</sequence>
<evidence type="ECO:0000313" key="4">
    <source>
        <dbReference type="Proteomes" id="UP000184356"/>
    </source>
</evidence>
<dbReference type="VEuPathDB" id="FungiDB:ASPSYDRAFT_69738"/>
<dbReference type="InterPro" id="IPR009057">
    <property type="entry name" value="Homeodomain-like_sf"/>
</dbReference>
<evidence type="ECO:0000256" key="2">
    <source>
        <dbReference type="SAM" id="MobiDB-lite"/>
    </source>
</evidence>
<dbReference type="Proteomes" id="UP000184356">
    <property type="component" value="Unassembled WGS sequence"/>
</dbReference>
<feature type="coiled-coil region" evidence="1">
    <location>
        <begin position="345"/>
        <end position="388"/>
    </location>
</feature>
<keyword evidence="1" id="KW-0175">Coiled coil</keyword>
<evidence type="ECO:0000313" key="3">
    <source>
        <dbReference type="EMBL" id="OJJ57598.1"/>
    </source>
</evidence>
<dbReference type="AlphaFoldDB" id="A0A1L9TDU6"/>
<dbReference type="SUPFAM" id="SSF46689">
    <property type="entry name" value="Homeodomain-like"/>
    <property type="match status" value="1"/>
</dbReference>